<keyword evidence="3" id="KW-1185">Reference proteome</keyword>
<organism evidence="2 3">
    <name type="scientific">Nephila pilipes</name>
    <name type="common">Giant wood spider</name>
    <name type="synonym">Nephila maculata</name>
    <dbReference type="NCBI Taxonomy" id="299642"/>
    <lineage>
        <taxon>Eukaryota</taxon>
        <taxon>Metazoa</taxon>
        <taxon>Ecdysozoa</taxon>
        <taxon>Arthropoda</taxon>
        <taxon>Chelicerata</taxon>
        <taxon>Arachnida</taxon>
        <taxon>Araneae</taxon>
        <taxon>Araneomorphae</taxon>
        <taxon>Entelegynae</taxon>
        <taxon>Araneoidea</taxon>
        <taxon>Nephilidae</taxon>
        <taxon>Nephila</taxon>
    </lineage>
</organism>
<feature type="compositionally biased region" description="Polar residues" evidence="1">
    <location>
        <begin position="66"/>
        <end position="79"/>
    </location>
</feature>
<evidence type="ECO:0000313" key="2">
    <source>
        <dbReference type="EMBL" id="GFT16845.1"/>
    </source>
</evidence>
<dbReference type="AlphaFoldDB" id="A0A8X6NJX6"/>
<dbReference type="EMBL" id="BMAW01104897">
    <property type="protein sequence ID" value="GFT16845.1"/>
    <property type="molecule type" value="Genomic_DNA"/>
</dbReference>
<evidence type="ECO:0000313" key="3">
    <source>
        <dbReference type="Proteomes" id="UP000887013"/>
    </source>
</evidence>
<feature type="compositionally biased region" description="Acidic residues" evidence="1">
    <location>
        <begin position="47"/>
        <end position="60"/>
    </location>
</feature>
<proteinExistence type="predicted"/>
<dbReference type="Proteomes" id="UP000887013">
    <property type="component" value="Unassembled WGS sequence"/>
</dbReference>
<accession>A0A8X6NJX6</accession>
<evidence type="ECO:0000256" key="1">
    <source>
        <dbReference type="SAM" id="MobiDB-lite"/>
    </source>
</evidence>
<protein>
    <submittedName>
        <fullName evidence="2">Uncharacterized protein</fullName>
    </submittedName>
</protein>
<sequence>MIKVKGGEGIQLVKFRGTRWARSELSYGNVSDWSEAEFIPGDLEAVSTDEGDSDVEIEDVGEGKSSEATSSYSLIEQNSGDGGGLNQSEGIKGIGLPRV</sequence>
<gene>
    <name evidence="2" type="ORF">NPIL_244591</name>
</gene>
<comment type="caution">
    <text evidence="2">The sequence shown here is derived from an EMBL/GenBank/DDBJ whole genome shotgun (WGS) entry which is preliminary data.</text>
</comment>
<name>A0A8X6NJX6_NEPPI</name>
<reference evidence="2" key="1">
    <citation type="submission" date="2020-08" db="EMBL/GenBank/DDBJ databases">
        <title>Multicomponent nature underlies the extraordinary mechanical properties of spider dragline silk.</title>
        <authorList>
            <person name="Kono N."/>
            <person name="Nakamura H."/>
            <person name="Mori M."/>
            <person name="Yoshida Y."/>
            <person name="Ohtoshi R."/>
            <person name="Malay A.D."/>
            <person name="Moran D.A.P."/>
            <person name="Tomita M."/>
            <person name="Numata K."/>
            <person name="Arakawa K."/>
        </authorList>
    </citation>
    <scope>NUCLEOTIDE SEQUENCE</scope>
</reference>
<feature type="region of interest" description="Disordered" evidence="1">
    <location>
        <begin position="45"/>
        <end position="99"/>
    </location>
</feature>